<evidence type="ECO:0000313" key="2">
    <source>
        <dbReference type="Proteomes" id="UP000799754"/>
    </source>
</evidence>
<sequence>MEDAAERDRVSAELGGVLCFEMEAAGLMNSFPCLVIRGICDYADSHKNKRWQAHAAGTAAAYAKELLSVIPTAEVMKIRRVEDAMNGASKRCLQPSFPDHATHKRKRIDISGTENDFAE</sequence>
<keyword evidence="2" id="KW-1185">Reference proteome</keyword>
<accession>A0ACB6RHZ4</accession>
<name>A0ACB6RHZ4_9PLEO</name>
<protein>
    <submittedName>
        <fullName evidence="1">Uncharacterized protein</fullName>
    </submittedName>
</protein>
<proteinExistence type="predicted"/>
<dbReference type="Proteomes" id="UP000799754">
    <property type="component" value="Unassembled WGS sequence"/>
</dbReference>
<comment type="caution">
    <text evidence="1">The sequence shown here is derived from an EMBL/GenBank/DDBJ whole genome shotgun (WGS) entry which is preliminary data.</text>
</comment>
<gene>
    <name evidence="1" type="ORF">BU25DRAFT_236746</name>
</gene>
<evidence type="ECO:0000313" key="1">
    <source>
        <dbReference type="EMBL" id="KAF2621525.1"/>
    </source>
</evidence>
<dbReference type="EMBL" id="MU006754">
    <property type="protein sequence ID" value="KAF2621525.1"/>
    <property type="molecule type" value="Genomic_DNA"/>
</dbReference>
<reference evidence="1" key="1">
    <citation type="journal article" date="2020" name="Stud. Mycol.">
        <title>101 Dothideomycetes genomes: a test case for predicting lifestyles and emergence of pathogens.</title>
        <authorList>
            <person name="Haridas S."/>
            <person name="Albert R."/>
            <person name="Binder M."/>
            <person name="Bloem J."/>
            <person name="Labutti K."/>
            <person name="Salamov A."/>
            <person name="Andreopoulos B."/>
            <person name="Baker S."/>
            <person name="Barry K."/>
            <person name="Bills G."/>
            <person name="Bluhm B."/>
            <person name="Cannon C."/>
            <person name="Castanera R."/>
            <person name="Culley D."/>
            <person name="Daum C."/>
            <person name="Ezra D."/>
            <person name="Gonzalez J."/>
            <person name="Henrissat B."/>
            <person name="Kuo A."/>
            <person name="Liang C."/>
            <person name="Lipzen A."/>
            <person name="Lutzoni F."/>
            <person name="Magnuson J."/>
            <person name="Mondo S."/>
            <person name="Nolan M."/>
            <person name="Ohm R."/>
            <person name="Pangilinan J."/>
            <person name="Park H.-J."/>
            <person name="Ramirez L."/>
            <person name="Alfaro M."/>
            <person name="Sun H."/>
            <person name="Tritt A."/>
            <person name="Yoshinaga Y."/>
            <person name="Zwiers L.-H."/>
            <person name="Turgeon B."/>
            <person name="Goodwin S."/>
            <person name="Spatafora J."/>
            <person name="Crous P."/>
            <person name="Grigoriev I."/>
        </authorList>
    </citation>
    <scope>NUCLEOTIDE SEQUENCE</scope>
    <source>
        <strain evidence="1">CBS 525.71</strain>
    </source>
</reference>
<organism evidence="1 2">
    <name type="scientific">Macroventuria anomochaeta</name>
    <dbReference type="NCBI Taxonomy" id="301207"/>
    <lineage>
        <taxon>Eukaryota</taxon>
        <taxon>Fungi</taxon>
        <taxon>Dikarya</taxon>
        <taxon>Ascomycota</taxon>
        <taxon>Pezizomycotina</taxon>
        <taxon>Dothideomycetes</taxon>
        <taxon>Pleosporomycetidae</taxon>
        <taxon>Pleosporales</taxon>
        <taxon>Pleosporineae</taxon>
        <taxon>Didymellaceae</taxon>
        <taxon>Macroventuria</taxon>
    </lineage>
</organism>